<dbReference type="EMBL" id="JAACJO010000007">
    <property type="protein sequence ID" value="KAF5355994.1"/>
    <property type="molecule type" value="Genomic_DNA"/>
</dbReference>
<evidence type="ECO:0000313" key="10">
    <source>
        <dbReference type="Proteomes" id="UP000559027"/>
    </source>
</evidence>
<dbReference type="InterPro" id="IPR014801">
    <property type="entry name" value="Mediator_Med5_fun"/>
</dbReference>
<evidence type="ECO:0000256" key="8">
    <source>
        <dbReference type="ARBA" id="ARBA00031256"/>
    </source>
</evidence>
<keyword evidence="4" id="KW-0805">Transcription regulation</keyword>
<evidence type="ECO:0000256" key="5">
    <source>
        <dbReference type="ARBA" id="ARBA00023159"/>
    </source>
</evidence>
<evidence type="ECO:0000256" key="2">
    <source>
        <dbReference type="ARBA" id="ARBA00008782"/>
    </source>
</evidence>
<keyword evidence="6" id="KW-0804">Transcription</keyword>
<dbReference type="GO" id="GO:0003712">
    <property type="term" value="F:transcription coregulator activity"/>
    <property type="evidence" value="ECO:0007669"/>
    <property type="project" value="InterPro"/>
</dbReference>
<keyword evidence="5" id="KW-0010">Activator</keyword>
<keyword evidence="7" id="KW-0539">Nucleus</keyword>
<dbReference type="AlphaFoldDB" id="A0A8H5G0L7"/>
<evidence type="ECO:0000256" key="3">
    <source>
        <dbReference type="ARBA" id="ARBA00020628"/>
    </source>
</evidence>
<accession>A0A8H5G0L7</accession>
<dbReference type="Proteomes" id="UP000559027">
    <property type="component" value="Unassembled WGS sequence"/>
</dbReference>
<evidence type="ECO:0000256" key="7">
    <source>
        <dbReference type="ARBA" id="ARBA00023242"/>
    </source>
</evidence>
<evidence type="ECO:0000256" key="1">
    <source>
        <dbReference type="ARBA" id="ARBA00004123"/>
    </source>
</evidence>
<reference evidence="9 10" key="1">
    <citation type="journal article" date="2020" name="ISME J.">
        <title>Uncovering the hidden diversity of litter-decomposition mechanisms in mushroom-forming fungi.</title>
        <authorList>
            <person name="Floudas D."/>
            <person name="Bentzer J."/>
            <person name="Ahren D."/>
            <person name="Johansson T."/>
            <person name="Persson P."/>
            <person name="Tunlid A."/>
        </authorList>
    </citation>
    <scope>NUCLEOTIDE SEQUENCE [LARGE SCALE GENOMIC DNA]</scope>
    <source>
        <strain evidence="9 10">CBS 146.42</strain>
    </source>
</reference>
<proteinExistence type="inferred from homology"/>
<dbReference type="GO" id="GO:0006357">
    <property type="term" value="P:regulation of transcription by RNA polymerase II"/>
    <property type="evidence" value="ECO:0007669"/>
    <property type="project" value="InterPro"/>
</dbReference>
<comment type="similarity">
    <text evidence="2">Belongs to the Mediator complex subunit 5 family.</text>
</comment>
<evidence type="ECO:0000256" key="4">
    <source>
        <dbReference type="ARBA" id="ARBA00023015"/>
    </source>
</evidence>
<organism evidence="9 10">
    <name type="scientific">Leucocoprinus leucothites</name>
    <dbReference type="NCBI Taxonomy" id="201217"/>
    <lineage>
        <taxon>Eukaryota</taxon>
        <taxon>Fungi</taxon>
        <taxon>Dikarya</taxon>
        <taxon>Basidiomycota</taxon>
        <taxon>Agaricomycotina</taxon>
        <taxon>Agaricomycetes</taxon>
        <taxon>Agaricomycetidae</taxon>
        <taxon>Agaricales</taxon>
        <taxon>Agaricineae</taxon>
        <taxon>Agaricaceae</taxon>
        <taxon>Leucocoprinus</taxon>
    </lineage>
</organism>
<evidence type="ECO:0000256" key="6">
    <source>
        <dbReference type="ARBA" id="ARBA00023163"/>
    </source>
</evidence>
<keyword evidence="10" id="KW-1185">Reference proteome</keyword>
<evidence type="ECO:0000313" key="9">
    <source>
        <dbReference type="EMBL" id="KAF5355994.1"/>
    </source>
</evidence>
<dbReference type="OrthoDB" id="5549158at2759"/>
<dbReference type="PANTHER" id="PTHR35784:SF1">
    <property type="entry name" value="MEDIATOR OF RNA POLYMERASE II TRANSCRIPTION SUBUNIT 5"/>
    <property type="match status" value="1"/>
</dbReference>
<dbReference type="GO" id="GO:0016592">
    <property type="term" value="C:mediator complex"/>
    <property type="evidence" value="ECO:0007669"/>
    <property type="project" value="InterPro"/>
</dbReference>
<protein>
    <recommendedName>
        <fullName evidence="3">Mediator of RNA polymerase II transcription subunit 5</fullName>
    </recommendedName>
    <alternativeName>
        <fullName evidence="8">Mediator complex subunit 5</fullName>
    </alternativeName>
</protein>
<name>A0A8H5G0L7_9AGAR</name>
<sequence length="937" mass="103693">MSMNLDELTRNCFQSGFSAPKWLALCRKFIDNGSIPQSHDIIENNLSNSILVLFSSYPGDSELQGYLKYAIHSGMLSLATYVTTFLQAARSPDLHAVSTLDLLCRVALEAYYASGMAPIGSVVSFAETPATILNKIQDAIALLRTAITLPISHFHQLTSSASQLTTLLLSCVSDFSQISNTQAAVLYTDANDLHSSLLHSSLRFETNLHQMLETFCFSLSLSMGDDMKAAREAQMIQSMQLGMGKTDVQGSDSDVITFSLVFHQWIHQRGHDYGVGSANDAVAVLIATLRWTAWTPRVFYTQLLTTALMCLTQNPGMSTIWRAFIVGRLPSLLASFESANKGDHTSKGDWRTAMSSALDYIYRRPDLIVECEQILSQATGNSDEDLGRSFNRDLLHSLIRHDLVNSELALQLDPTFNVESGSRLFAEAQEAGADFVLYLENKLGLDVEITDACNWVARIWRDSSTHHIFAHVMLKRFTQFATSLDTDDLSHLCKILYTSDYALDILALHVKLTEVVFRGLKFLEEFDCGAVGDPQTAVSHLGDVVLLVQYVIIRFRLNSSHISMMDQSISASYLFSSTNVQDPGTLSLDEASSFTAWFKALFDSNSEGIEDTIIRSTPPKLLLRLSTSLIAQALRTKLDSDVLNNGVSYFTSSLLNWTLFNVIRGVLKEFESTRPMNPAFLEILQAFILSTSCPRPVLLLCKDQLHALTTLKRTKSVATFNAGAVRNKLAEVTGRSNLDVSKMVAVNVHDWKEQPKQDMHNAFTAASGQKAPSLDVEKSLRILPPTKFLQYLWSEIVISGSMRETETIKRMATFVLATPRSSETPPLLPIFLHVVLPSLISNIDSQQPAEQNVTVDILVTIISSALTAAAHLDWAVRTICGEHRPVLGQHSPAMVRQLAAELRAQKDKHAGRLVAQKLAASQGFVSNFPFFVTELNV</sequence>
<comment type="caution">
    <text evidence="9">The sequence shown here is derived from an EMBL/GenBank/DDBJ whole genome shotgun (WGS) entry which is preliminary data.</text>
</comment>
<gene>
    <name evidence="9" type="ORF">D9756_003825</name>
</gene>
<comment type="subcellular location">
    <subcellularLocation>
        <location evidence="1">Nucleus</location>
    </subcellularLocation>
</comment>
<dbReference type="PANTHER" id="PTHR35784">
    <property type="entry name" value="MEDIATOR OF RNA POLYMERASE II TRANSCRIPTION SUBUNIT 5"/>
    <property type="match status" value="1"/>
</dbReference>